<evidence type="ECO:0000256" key="1">
    <source>
        <dbReference type="ARBA" id="ARBA00004141"/>
    </source>
</evidence>
<keyword evidence="5 6" id="KW-0472">Membrane</keyword>
<feature type="transmembrane region" description="Helical" evidence="7">
    <location>
        <begin position="375"/>
        <end position="393"/>
    </location>
</feature>
<dbReference type="PIRSF" id="PIRSF005690">
    <property type="entry name" value="GerBA"/>
    <property type="match status" value="1"/>
</dbReference>
<evidence type="ECO:0000256" key="7">
    <source>
        <dbReference type="SAM" id="Phobius"/>
    </source>
</evidence>
<sequence length="491" mass="55940">MKWLNKLLKKDFHTIQDIINDFKRSSDFVHYQNDAAEVPYTIAYFSSLVDSEKINRDILPYLPKRGEEDLRKMIPIQEIIKVEKPEDIQRKLPEGYLFLYLNSDKEDAVLIQIQKTEKRNISAPEVEFSVVGPKEAFVESMDTNIHLVRKRLPIQELKVEEVIVGRLSKTKVAILYIDGIAEEENINTMKQRIEDIDFDFISDSSYIAEIITDNEYSPFPLVLDTERPDRVAAVLAEGKIAVLVEDSPHALIAPTTFVEFFSSFEDYLFNWYVASFIRLVRVFAVTFSILITPIYVAALTYHYELIPKDLLATLITSRREIPLPPILEALFLELTIELLREAGARLPTKVGQTIGIVGGIVIGTASVEAGLTSNVLLIIVALSALASFTTPVYKMGNTIRLIRFPFLLLAHLWGLIGIVLCFCFLITHMIHLTSLGRPFLEPIYPLRVKDLKDAFIRLPFSKQASRPVLMRSDSKMRFSSKDANVKRDIDE</sequence>
<evidence type="ECO:0000256" key="2">
    <source>
        <dbReference type="ARBA" id="ARBA00005278"/>
    </source>
</evidence>
<evidence type="ECO:0000313" key="8">
    <source>
        <dbReference type="EMBL" id="MFD1738977.1"/>
    </source>
</evidence>
<dbReference type="PANTHER" id="PTHR22550:SF5">
    <property type="entry name" value="LEUCINE ZIPPER PROTEIN 4"/>
    <property type="match status" value="1"/>
</dbReference>
<dbReference type="InterPro" id="IPR050768">
    <property type="entry name" value="UPF0353/GerABKA_families"/>
</dbReference>
<dbReference type="PANTHER" id="PTHR22550">
    <property type="entry name" value="SPORE GERMINATION PROTEIN"/>
    <property type="match status" value="1"/>
</dbReference>
<evidence type="ECO:0000313" key="9">
    <source>
        <dbReference type="Proteomes" id="UP001597214"/>
    </source>
</evidence>
<dbReference type="EMBL" id="JBHUEM010000052">
    <property type="protein sequence ID" value="MFD1738977.1"/>
    <property type="molecule type" value="Genomic_DNA"/>
</dbReference>
<reference evidence="9" key="1">
    <citation type="journal article" date="2019" name="Int. J. Syst. Evol. Microbiol.">
        <title>The Global Catalogue of Microorganisms (GCM) 10K type strain sequencing project: providing services to taxonomists for standard genome sequencing and annotation.</title>
        <authorList>
            <consortium name="The Broad Institute Genomics Platform"/>
            <consortium name="The Broad Institute Genome Sequencing Center for Infectious Disease"/>
            <person name="Wu L."/>
            <person name="Ma J."/>
        </authorList>
    </citation>
    <scope>NUCLEOTIDE SEQUENCE [LARGE SCALE GENOMIC DNA]</scope>
    <source>
        <strain evidence="9">CCUG 49339</strain>
    </source>
</reference>
<comment type="subcellular location">
    <subcellularLocation>
        <location evidence="6">Cell membrane</location>
    </subcellularLocation>
    <subcellularLocation>
        <location evidence="1">Membrane</location>
        <topology evidence="1">Multi-pass membrane protein</topology>
    </subcellularLocation>
</comment>
<feature type="transmembrane region" description="Helical" evidence="7">
    <location>
        <begin position="279"/>
        <end position="301"/>
    </location>
</feature>
<keyword evidence="9" id="KW-1185">Reference proteome</keyword>
<proteinExistence type="inferred from homology"/>
<accession>A0ABW4LV15</accession>
<name>A0ABW4LV15_9BACI</name>
<dbReference type="Proteomes" id="UP001597214">
    <property type="component" value="Unassembled WGS sequence"/>
</dbReference>
<keyword evidence="3 7" id="KW-0812">Transmembrane</keyword>
<evidence type="ECO:0000256" key="4">
    <source>
        <dbReference type="ARBA" id="ARBA00022989"/>
    </source>
</evidence>
<keyword evidence="4 7" id="KW-1133">Transmembrane helix</keyword>
<dbReference type="RefSeq" id="WP_377930203.1">
    <property type="nucleotide sequence ID" value="NZ_JBHUEM010000052.1"/>
</dbReference>
<protein>
    <submittedName>
        <fullName evidence="8">Spore germination protein</fullName>
    </submittedName>
</protein>
<gene>
    <name evidence="8" type="ORF">ACFSCX_20910</name>
</gene>
<evidence type="ECO:0000256" key="6">
    <source>
        <dbReference type="PIRNR" id="PIRNR005690"/>
    </source>
</evidence>
<comment type="caution">
    <text evidence="8">The sequence shown here is derived from an EMBL/GenBank/DDBJ whole genome shotgun (WGS) entry which is preliminary data.</text>
</comment>
<evidence type="ECO:0000256" key="5">
    <source>
        <dbReference type="ARBA" id="ARBA00023136"/>
    </source>
</evidence>
<organism evidence="8 9">
    <name type="scientific">Bacillus salitolerans</name>
    <dbReference type="NCBI Taxonomy" id="1437434"/>
    <lineage>
        <taxon>Bacteria</taxon>
        <taxon>Bacillati</taxon>
        <taxon>Bacillota</taxon>
        <taxon>Bacilli</taxon>
        <taxon>Bacillales</taxon>
        <taxon>Bacillaceae</taxon>
        <taxon>Bacillus</taxon>
    </lineage>
</organism>
<dbReference type="Pfam" id="PF03323">
    <property type="entry name" value="GerA"/>
    <property type="match status" value="1"/>
</dbReference>
<comment type="similarity">
    <text evidence="2 6">Belongs to the GerABKA family.</text>
</comment>
<evidence type="ECO:0000256" key="3">
    <source>
        <dbReference type="ARBA" id="ARBA00022692"/>
    </source>
</evidence>
<dbReference type="InterPro" id="IPR004995">
    <property type="entry name" value="Spore_Ger"/>
</dbReference>
<feature type="transmembrane region" description="Helical" evidence="7">
    <location>
        <begin position="405"/>
        <end position="430"/>
    </location>
</feature>